<sequence>MSDYGFGVWDEQGRQRNTGIRPFLYAGFMKLESEQTTGALTVPREPMNEGLRLSYVFLCTDRGYQIDKKRQFLVKDNQIIVSDGHDDAVEGWLIAYYTA</sequence>
<protein>
    <submittedName>
        <fullName evidence="1">Uncharacterized protein</fullName>
    </submittedName>
</protein>
<dbReference type="RefSeq" id="WP_038254565.1">
    <property type="nucleotide sequence ID" value="NZ_CAWLUU010000115.1"/>
</dbReference>
<proteinExistence type="predicted"/>
<dbReference type="HOGENOM" id="CLU_2319424_0_0_6"/>
<name>A0A077P133_XENBV</name>
<reference evidence="1" key="1">
    <citation type="submission" date="2013-07" db="EMBL/GenBank/DDBJ databases">
        <title>Sub-species coevolution in mutualistic symbiosis.</title>
        <authorList>
            <person name="Murfin K."/>
            <person name="Klassen J."/>
            <person name="Lee M."/>
            <person name="Forst S."/>
            <person name="Stock P."/>
            <person name="Goodrich-Blair H."/>
        </authorList>
    </citation>
    <scope>NUCLEOTIDE SEQUENCE [LARGE SCALE GENOMIC DNA]</scope>
    <source>
        <strain evidence="1">Oregonense</strain>
    </source>
</reference>
<evidence type="ECO:0000313" key="1">
    <source>
        <dbReference type="EMBL" id="CDH04428.1"/>
    </source>
</evidence>
<gene>
    <name evidence="1" type="ORF">XBO1_1300002</name>
</gene>
<dbReference type="AlphaFoldDB" id="A0A077P133"/>
<comment type="caution">
    <text evidence="1">The sequence shown here is derived from an EMBL/GenBank/DDBJ whole genome shotgun (WGS) entry which is preliminary data.</text>
</comment>
<evidence type="ECO:0000313" key="2">
    <source>
        <dbReference type="Proteomes" id="UP000028483"/>
    </source>
</evidence>
<organism evidence="1 2">
    <name type="scientific">Xenorhabdus bovienii str. oregonense</name>
    <dbReference type="NCBI Taxonomy" id="1398202"/>
    <lineage>
        <taxon>Bacteria</taxon>
        <taxon>Pseudomonadati</taxon>
        <taxon>Pseudomonadota</taxon>
        <taxon>Gammaproteobacteria</taxon>
        <taxon>Enterobacterales</taxon>
        <taxon>Morganellaceae</taxon>
        <taxon>Xenorhabdus</taxon>
    </lineage>
</organism>
<accession>A0A077P133</accession>
<dbReference type="EMBL" id="CBSX010000036">
    <property type="protein sequence ID" value="CDH04428.1"/>
    <property type="molecule type" value="Genomic_DNA"/>
</dbReference>
<dbReference type="Proteomes" id="UP000028483">
    <property type="component" value="Unassembled WGS sequence"/>
</dbReference>